<name>A0A397IY41_9GLOM</name>
<organism evidence="1 2">
    <name type="scientific">Diversispora epigaea</name>
    <dbReference type="NCBI Taxonomy" id="1348612"/>
    <lineage>
        <taxon>Eukaryota</taxon>
        <taxon>Fungi</taxon>
        <taxon>Fungi incertae sedis</taxon>
        <taxon>Mucoromycota</taxon>
        <taxon>Glomeromycotina</taxon>
        <taxon>Glomeromycetes</taxon>
        <taxon>Diversisporales</taxon>
        <taxon>Diversisporaceae</taxon>
        <taxon>Diversispora</taxon>
    </lineage>
</organism>
<proteinExistence type="predicted"/>
<comment type="caution">
    <text evidence="1">The sequence shown here is derived from an EMBL/GenBank/DDBJ whole genome shotgun (WGS) entry which is preliminary data.</text>
</comment>
<gene>
    <name evidence="1" type="ORF">Glove_139g315</name>
</gene>
<dbReference type="AlphaFoldDB" id="A0A397IY41"/>
<sequence length="142" mass="17097">MQMQPKENITNGKCSIELENKKTRIYYIVTRSIYVDQKILVVIEFGKKSRTREDPGYIFEYERWREQYETIKINNKITKKMKDRRVDNQYLMVCGSKAINLRDKYGDDFVNMVKLNQTTLHNINSEKLIEYIDIEEVKEVKE</sequence>
<dbReference type="EMBL" id="PQFF01000130">
    <property type="protein sequence ID" value="RHZ79997.1"/>
    <property type="molecule type" value="Genomic_DNA"/>
</dbReference>
<protein>
    <submittedName>
        <fullName evidence="1">Uncharacterized protein</fullName>
    </submittedName>
</protein>
<reference evidence="1 2" key="1">
    <citation type="submission" date="2018-08" db="EMBL/GenBank/DDBJ databases">
        <title>Genome and evolution of the arbuscular mycorrhizal fungus Diversispora epigaea (formerly Glomus versiforme) and its bacterial endosymbionts.</title>
        <authorList>
            <person name="Sun X."/>
            <person name="Fei Z."/>
            <person name="Harrison M."/>
        </authorList>
    </citation>
    <scope>NUCLEOTIDE SEQUENCE [LARGE SCALE GENOMIC DNA]</scope>
    <source>
        <strain evidence="1 2">IT104</strain>
    </source>
</reference>
<keyword evidence="2" id="KW-1185">Reference proteome</keyword>
<accession>A0A397IY41</accession>
<evidence type="ECO:0000313" key="2">
    <source>
        <dbReference type="Proteomes" id="UP000266861"/>
    </source>
</evidence>
<evidence type="ECO:0000313" key="1">
    <source>
        <dbReference type="EMBL" id="RHZ79997.1"/>
    </source>
</evidence>
<dbReference type="Proteomes" id="UP000266861">
    <property type="component" value="Unassembled WGS sequence"/>
</dbReference>